<evidence type="ECO:0000313" key="2">
    <source>
        <dbReference type="Proteomes" id="UP000192769"/>
    </source>
</evidence>
<dbReference type="Proteomes" id="UP000192769">
    <property type="component" value="Unassembled WGS sequence"/>
</dbReference>
<accession>A0A1V9DER4</accession>
<dbReference type="EMBL" id="MWUE01000023">
    <property type="protein sequence ID" value="OQP32184.1"/>
    <property type="molecule type" value="Genomic_DNA"/>
</dbReference>
<sequence length="60" mass="6763">MLISVCFALLQNGRINGETDCLAIALAALKFLPRNGLSFLSYQPIFYVRANRLNLMRALF</sequence>
<keyword evidence="2" id="KW-1185">Reference proteome</keyword>
<gene>
    <name evidence="1" type="ORF">B2J69_15830</name>
</gene>
<organism evidence="1 2">
    <name type="scientific">Pantoea latae</name>
    <dbReference type="NCBI Taxonomy" id="1964541"/>
    <lineage>
        <taxon>Bacteria</taxon>
        <taxon>Pseudomonadati</taxon>
        <taxon>Pseudomonadota</taxon>
        <taxon>Gammaproteobacteria</taxon>
        <taxon>Enterobacterales</taxon>
        <taxon>Erwiniaceae</taxon>
        <taxon>Pantoea</taxon>
    </lineage>
</organism>
<name>A0A1V9DER4_9GAMM</name>
<proteinExistence type="predicted"/>
<dbReference type="AlphaFoldDB" id="A0A1V9DER4"/>
<evidence type="ECO:0000313" key="1">
    <source>
        <dbReference type="EMBL" id="OQP32184.1"/>
    </source>
</evidence>
<reference evidence="1 2" key="1">
    <citation type="submission" date="2017-02" db="EMBL/GenBank/DDBJ databases">
        <title>Whole genome shotgun sequence of Pantoea agglomerans strain AS1 isolated from a cycad, Zamia floridana in Central Florida, USA.</title>
        <authorList>
            <person name="Lata P."/>
            <person name="Govindarajan S."/>
            <person name="Qi F."/>
            <person name="Li J.-L."/>
            <person name="Maurya S.K."/>
            <person name="Sahoo M.K."/>
        </authorList>
    </citation>
    <scope>NUCLEOTIDE SEQUENCE [LARGE SCALE GENOMIC DNA]</scope>
    <source>
        <strain evidence="1 2">AS1</strain>
    </source>
</reference>
<comment type="caution">
    <text evidence="1">The sequence shown here is derived from an EMBL/GenBank/DDBJ whole genome shotgun (WGS) entry which is preliminary data.</text>
</comment>
<protein>
    <submittedName>
        <fullName evidence="1">Uncharacterized protein</fullName>
    </submittedName>
</protein>